<keyword evidence="1" id="KW-0472">Membrane</keyword>
<organism evidence="2 3">
    <name type="scientific">Streptococcus milleri</name>
    <dbReference type="NCBI Taxonomy" id="33040"/>
    <lineage>
        <taxon>Bacteria</taxon>
        <taxon>Bacillati</taxon>
        <taxon>Bacillota</taxon>
        <taxon>Bacilli</taxon>
        <taxon>Lactobacillales</taxon>
        <taxon>Streptococcaceae</taxon>
        <taxon>Streptococcus</taxon>
    </lineage>
</organism>
<gene>
    <name evidence="2" type="ORF">NCTC11063_01621</name>
</gene>
<keyword evidence="1" id="KW-0812">Transmembrane</keyword>
<evidence type="ECO:0000313" key="3">
    <source>
        <dbReference type="Proteomes" id="UP000255236"/>
    </source>
</evidence>
<evidence type="ECO:0000256" key="1">
    <source>
        <dbReference type="SAM" id="Phobius"/>
    </source>
</evidence>
<keyword evidence="1" id="KW-1133">Transmembrane helix</keyword>
<reference evidence="2" key="1">
    <citation type="submission" date="2018-06" db="EMBL/GenBank/DDBJ databases">
        <authorList>
            <consortium name="Pathogen Informatics"/>
            <person name="Doyle S."/>
        </authorList>
    </citation>
    <scope>NUCLEOTIDE SEQUENCE [LARGE SCALE GENOMIC DNA]</scope>
    <source>
        <strain evidence="2">NCTC11063</strain>
    </source>
</reference>
<dbReference type="GeneID" id="93847697"/>
<evidence type="ECO:0000313" key="2">
    <source>
        <dbReference type="EMBL" id="SUN80896.1"/>
    </source>
</evidence>
<keyword evidence="3" id="KW-1185">Reference proteome</keyword>
<dbReference type="AlphaFoldDB" id="A0A380L418"/>
<dbReference type="EMBL" id="UHFT01000001">
    <property type="protein sequence ID" value="SUN80896.1"/>
    <property type="molecule type" value="Genomic_DNA"/>
</dbReference>
<proteinExistence type="predicted"/>
<dbReference type="RefSeq" id="WP_003070706.1">
    <property type="nucleotide sequence ID" value="NZ_LR134307.1"/>
</dbReference>
<feature type="transmembrane region" description="Helical" evidence="1">
    <location>
        <begin position="6"/>
        <end position="27"/>
    </location>
</feature>
<dbReference type="Proteomes" id="UP000255236">
    <property type="component" value="Unassembled WGS sequence"/>
</dbReference>
<name>A0A380L418_9STRE</name>
<comment type="caution">
    <text evidence="2">The sequence shown here is derived from an EMBL/GenBank/DDBJ whole genome shotgun (WGS) entry which is preliminary data.</text>
</comment>
<sequence length="48" mass="5551">MSLSTLFELLIAMLGVVSACYLIYAYVEFIGDMLHTEKHHFFHHNPPI</sequence>
<accession>A0A380L418</accession>
<protein>
    <submittedName>
        <fullName evidence="2">Uncharacterized protein</fullName>
    </submittedName>
</protein>